<organism evidence="2 3">
    <name type="scientific">Candidatus Desulfatibia profunda</name>
    <dbReference type="NCBI Taxonomy" id="2841695"/>
    <lineage>
        <taxon>Bacteria</taxon>
        <taxon>Pseudomonadati</taxon>
        <taxon>Thermodesulfobacteriota</taxon>
        <taxon>Desulfobacteria</taxon>
        <taxon>Desulfobacterales</taxon>
        <taxon>Desulfobacterales incertae sedis</taxon>
        <taxon>Candidatus Desulfatibia</taxon>
    </lineage>
</organism>
<protein>
    <recommendedName>
        <fullName evidence="1">RiboL-PSP-HEPN domain-containing protein</fullName>
    </recommendedName>
</protein>
<proteinExistence type="predicted"/>
<name>A0A8J6NPJ4_9BACT</name>
<accession>A0A8J6NPJ4</accession>
<evidence type="ECO:0000313" key="2">
    <source>
        <dbReference type="EMBL" id="MBC8359824.1"/>
    </source>
</evidence>
<evidence type="ECO:0000259" key="1">
    <source>
        <dbReference type="Pfam" id="PF18735"/>
    </source>
</evidence>
<dbReference type="AlphaFoldDB" id="A0A8J6NPJ4"/>
<dbReference type="Proteomes" id="UP000603434">
    <property type="component" value="Unassembled WGS sequence"/>
</dbReference>
<evidence type="ECO:0000313" key="3">
    <source>
        <dbReference type="Proteomes" id="UP000603434"/>
    </source>
</evidence>
<sequence>MSIRTVDDLTDRLARELAWRKKELSDLKYYIGLMPPDSTRRKVLGRCSVTILYAHWEGFVKLAGRYFLEFIAMQRHRNEELHPNLLTLSMRKQVNFTPQALKASELGKITNFFLSQMSGRAAIPYKTAIDTGSNLSSAVLREILWCLGLDYRPFETREKFIDSRLLGRRNFVAHGEATNIDPAEYDEMRAGVIAMMTNLKTQIENSALLKTYVKLSV</sequence>
<comment type="caution">
    <text evidence="2">The sequence shown here is derived from an EMBL/GenBank/DDBJ whole genome shotgun (WGS) entry which is preliminary data.</text>
</comment>
<gene>
    <name evidence="2" type="ORF">H8E23_00300</name>
</gene>
<dbReference type="EMBL" id="JACNJH010000018">
    <property type="protein sequence ID" value="MBC8359824.1"/>
    <property type="molecule type" value="Genomic_DNA"/>
</dbReference>
<dbReference type="InterPro" id="IPR041519">
    <property type="entry name" value="HEPN_RiboL-PSP"/>
</dbReference>
<feature type="domain" description="RiboL-PSP-HEPN" evidence="1">
    <location>
        <begin position="16"/>
        <end position="205"/>
    </location>
</feature>
<dbReference type="Pfam" id="PF18735">
    <property type="entry name" value="HEPN_RiboL-PSP"/>
    <property type="match status" value="1"/>
</dbReference>
<reference evidence="2 3" key="1">
    <citation type="submission" date="2020-08" db="EMBL/GenBank/DDBJ databases">
        <title>Bridging the membrane lipid divide: bacteria of the FCB group superphylum have the potential to synthesize archaeal ether lipids.</title>
        <authorList>
            <person name="Villanueva L."/>
            <person name="Von Meijenfeldt F.A.B."/>
            <person name="Westbye A.B."/>
            <person name="Yadav S."/>
            <person name="Hopmans E.C."/>
            <person name="Dutilh B.E."/>
            <person name="Sinninghe Damste J.S."/>
        </authorList>
    </citation>
    <scope>NUCLEOTIDE SEQUENCE [LARGE SCALE GENOMIC DNA]</scope>
    <source>
        <strain evidence="2">NIOZ-UU30</strain>
    </source>
</reference>